<accession>A0A167PPX3</accession>
<protein>
    <submittedName>
        <fullName evidence="1">Uncharacterized protein</fullName>
    </submittedName>
</protein>
<dbReference type="EMBL" id="CM002801">
    <property type="protein sequence ID" value="KZN83627.1"/>
    <property type="molecule type" value="Genomic_DNA"/>
</dbReference>
<reference evidence="1" key="1">
    <citation type="journal article" date="2014" name="Genome Announc.">
        <title>Complete sequencing and chromosome-scale genome assembly of the industrial progenitor strain P2niaD18 from the penicillin producer Penicillium chrysogenum.</title>
        <authorList>
            <person name="Specht T."/>
            <person name="Dahlmann T.A."/>
            <person name="Zadra I."/>
            <person name="Kurnsteiner H."/>
            <person name="Kuck U."/>
        </authorList>
    </citation>
    <scope>NUCLEOTIDE SEQUENCE [LARGE SCALE GENOMIC DNA]</scope>
    <source>
        <strain evidence="1">P2niaD18</strain>
    </source>
</reference>
<proteinExistence type="predicted"/>
<evidence type="ECO:0000313" key="1">
    <source>
        <dbReference type="EMBL" id="KZN83627.1"/>
    </source>
</evidence>
<gene>
    <name evidence="1" type="ORF">EN45_107330</name>
</gene>
<dbReference type="Proteomes" id="UP000076449">
    <property type="component" value="Chromosome IV"/>
</dbReference>
<name>A0A167PPX3_PENCH</name>
<organism evidence="1">
    <name type="scientific">Penicillium chrysogenum</name>
    <name type="common">Penicillium notatum</name>
    <dbReference type="NCBI Taxonomy" id="5076"/>
    <lineage>
        <taxon>Eukaryota</taxon>
        <taxon>Fungi</taxon>
        <taxon>Dikarya</taxon>
        <taxon>Ascomycota</taxon>
        <taxon>Pezizomycotina</taxon>
        <taxon>Eurotiomycetes</taxon>
        <taxon>Eurotiomycetidae</taxon>
        <taxon>Eurotiales</taxon>
        <taxon>Aspergillaceae</taxon>
        <taxon>Penicillium</taxon>
        <taxon>Penicillium chrysogenum species complex</taxon>
    </lineage>
</organism>
<dbReference type="AlphaFoldDB" id="A0A167PPX3"/>
<sequence length="197" mass="22746">MQTSTRTYKYVSAEDPTITTIIIDWQSTSIEPAFLYQGQTQTFAALPAPSQTEILGQETTDISQTERDRKNVSIFNQTYNVVMTALIPGMRTSRLLDPALFGIFYYCHTTWTDSAVMLRRELQDSEDFEVKQRLMFWLMANIETNADDWVPNEHWVSALEANRAAYRLWIETARESEGEGELGVEKADILWPFDARR</sequence>